<dbReference type="Proteomes" id="UP000054217">
    <property type="component" value="Unassembled WGS sequence"/>
</dbReference>
<accession>A0A0C3NEN1</accession>
<evidence type="ECO:0000313" key="1">
    <source>
        <dbReference type="EMBL" id="KIN93963.1"/>
    </source>
</evidence>
<dbReference type="EMBL" id="KN832122">
    <property type="protein sequence ID" value="KIN93963.1"/>
    <property type="molecule type" value="Genomic_DNA"/>
</dbReference>
<dbReference type="AlphaFoldDB" id="A0A0C3NEN1"/>
<proteinExistence type="predicted"/>
<organism evidence="1 2">
    <name type="scientific">Pisolithus tinctorius Marx 270</name>
    <dbReference type="NCBI Taxonomy" id="870435"/>
    <lineage>
        <taxon>Eukaryota</taxon>
        <taxon>Fungi</taxon>
        <taxon>Dikarya</taxon>
        <taxon>Basidiomycota</taxon>
        <taxon>Agaricomycotina</taxon>
        <taxon>Agaricomycetes</taxon>
        <taxon>Agaricomycetidae</taxon>
        <taxon>Boletales</taxon>
        <taxon>Sclerodermatineae</taxon>
        <taxon>Pisolithaceae</taxon>
        <taxon>Pisolithus</taxon>
    </lineage>
</organism>
<keyword evidence="2" id="KW-1185">Reference proteome</keyword>
<reference evidence="2" key="2">
    <citation type="submission" date="2015-01" db="EMBL/GenBank/DDBJ databases">
        <title>Evolutionary Origins and Diversification of the Mycorrhizal Mutualists.</title>
        <authorList>
            <consortium name="DOE Joint Genome Institute"/>
            <consortium name="Mycorrhizal Genomics Consortium"/>
            <person name="Kohler A."/>
            <person name="Kuo A."/>
            <person name="Nagy L.G."/>
            <person name="Floudas D."/>
            <person name="Copeland A."/>
            <person name="Barry K.W."/>
            <person name="Cichocki N."/>
            <person name="Veneault-Fourrey C."/>
            <person name="LaButti K."/>
            <person name="Lindquist E.A."/>
            <person name="Lipzen A."/>
            <person name="Lundell T."/>
            <person name="Morin E."/>
            <person name="Murat C."/>
            <person name="Riley R."/>
            <person name="Ohm R."/>
            <person name="Sun H."/>
            <person name="Tunlid A."/>
            <person name="Henrissat B."/>
            <person name="Grigoriev I.V."/>
            <person name="Hibbett D.S."/>
            <person name="Martin F."/>
        </authorList>
    </citation>
    <scope>NUCLEOTIDE SEQUENCE [LARGE SCALE GENOMIC DNA]</scope>
    <source>
        <strain evidence="2">Marx 270</strain>
    </source>
</reference>
<dbReference type="HOGENOM" id="CLU_2513542_0_0_1"/>
<dbReference type="InParanoid" id="A0A0C3NEN1"/>
<evidence type="ECO:0000313" key="2">
    <source>
        <dbReference type="Proteomes" id="UP000054217"/>
    </source>
</evidence>
<protein>
    <submittedName>
        <fullName evidence="1">Uncharacterized protein</fullName>
    </submittedName>
</protein>
<gene>
    <name evidence="1" type="ORF">M404DRAFT_35531</name>
</gene>
<sequence length="85" mass="9284">MSLPMGTTQELLKAGGILGVHTRYIPSGENPADCPSMGEYNSYALLLPPIPLPLKLKHVIFNFNTPLSPCHIHDSQTWTQSSPDP</sequence>
<reference evidence="1 2" key="1">
    <citation type="submission" date="2014-04" db="EMBL/GenBank/DDBJ databases">
        <authorList>
            <consortium name="DOE Joint Genome Institute"/>
            <person name="Kuo A."/>
            <person name="Kohler A."/>
            <person name="Costa M.D."/>
            <person name="Nagy L.G."/>
            <person name="Floudas D."/>
            <person name="Copeland A."/>
            <person name="Barry K.W."/>
            <person name="Cichocki N."/>
            <person name="Veneault-Fourrey C."/>
            <person name="LaButti K."/>
            <person name="Lindquist E.A."/>
            <person name="Lipzen A."/>
            <person name="Lundell T."/>
            <person name="Morin E."/>
            <person name="Murat C."/>
            <person name="Sun H."/>
            <person name="Tunlid A."/>
            <person name="Henrissat B."/>
            <person name="Grigoriev I.V."/>
            <person name="Hibbett D.S."/>
            <person name="Martin F."/>
            <person name="Nordberg H.P."/>
            <person name="Cantor M.N."/>
            <person name="Hua S.X."/>
        </authorList>
    </citation>
    <scope>NUCLEOTIDE SEQUENCE [LARGE SCALE GENOMIC DNA]</scope>
    <source>
        <strain evidence="1 2">Marx 270</strain>
    </source>
</reference>
<name>A0A0C3NEN1_PISTI</name>